<evidence type="ECO:0000313" key="1">
    <source>
        <dbReference type="EMBL" id="KAA3456979.1"/>
    </source>
</evidence>
<dbReference type="Proteomes" id="UP000325315">
    <property type="component" value="Unassembled WGS sequence"/>
</dbReference>
<organism evidence="1 2">
    <name type="scientific">Gossypium australe</name>
    <dbReference type="NCBI Taxonomy" id="47621"/>
    <lineage>
        <taxon>Eukaryota</taxon>
        <taxon>Viridiplantae</taxon>
        <taxon>Streptophyta</taxon>
        <taxon>Embryophyta</taxon>
        <taxon>Tracheophyta</taxon>
        <taxon>Spermatophyta</taxon>
        <taxon>Magnoliopsida</taxon>
        <taxon>eudicotyledons</taxon>
        <taxon>Gunneridae</taxon>
        <taxon>Pentapetalae</taxon>
        <taxon>rosids</taxon>
        <taxon>malvids</taxon>
        <taxon>Malvales</taxon>
        <taxon>Malvaceae</taxon>
        <taxon>Malvoideae</taxon>
        <taxon>Gossypium</taxon>
    </lineage>
</organism>
<evidence type="ECO:0000313" key="2">
    <source>
        <dbReference type="Proteomes" id="UP000325315"/>
    </source>
</evidence>
<name>A0A5B6UGS9_9ROSI</name>
<protein>
    <submittedName>
        <fullName evidence="1">Microtubule-associated protein TORTIFOLIA1-like</fullName>
    </submittedName>
</protein>
<proteinExistence type="predicted"/>
<dbReference type="EMBL" id="SMMG02000011">
    <property type="protein sequence ID" value="KAA3456979.1"/>
    <property type="molecule type" value="Genomic_DNA"/>
</dbReference>
<keyword evidence="2" id="KW-1185">Reference proteome</keyword>
<reference evidence="2" key="1">
    <citation type="journal article" date="2019" name="Plant Biotechnol. J.">
        <title>Genome sequencing of the Australian wild diploid species Gossypium australe highlights disease resistance and delayed gland morphogenesis.</title>
        <authorList>
            <person name="Cai Y."/>
            <person name="Cai X."/>
            <person name="Wang Q."/>
            <person name="Wang P."/>
            <person name="Zhang Y."/>
            <person name="Cai C."/>
            <person name="Xu Y."/>
            <person name="Wang K."/>
            <person name="Zhou Z."/>
            <person name="Wang C."/>
            <person name="Geng S."/>
            <person name="Li B."/>
            <person name="Dong Q."/>
            <person name="Hou Y."/>
            <person name="Wang H."/>
            <person name="Ai P."/>
            <person name="Liu Z."/>
            <person name="Yi F."/>
            <person name="Sun M."/>
            <person name="An G."/>
            <person name="Cheng J."/>
            <person name="Zhang Y."/>
            <person name="Shi Q."/>
            <person name="Xie Y."/>
            <person name="Shi X."/>
            <person name="Chang Y."/>
            <person name="Huang F."/>
            <person name="Chen Y."/>
            <person name="Hong S."/>
            <person name="Mi L."/>
            <person name="Sun Q."/>
            <person name="Zhang L."/>
            <person name="Zhou B."/>
            <person name="Peng R."/>
            <person name="Zhang X."/>
            <person name="Liu F."/>
        </authorList>
    </citation>
    <scope>NUCLEOTIDE SEQUENCE [LARGE SCALE GENOMIC DNA]</scope>
    <source>
        <strain evidence="2">cv. PA1801</strain>
    </source>
</reference>
<sequence>MLYYKVVYSKLLAGVLMQFGLNLPHTTYRFASSREITRNVKMLRHMKSGDRWAKPPDYLQPII</sequence>
<accession>A0A5B6UGS9</accession>
<dbReference type="AlphaFoldDB" id="A0A5B6UGS9"/>
<comment type="caution">
    <text evidence="1">The sequence shown here is derived from an EMBL/GenBank/DDBJ whole genome shotgun (WGS) entry which is preliminary data.</text>
</comment>
<gene>
    <name evidence="1" type="ORF">EPI10_003714</name>
</gene>
<dbReference type="OrthoDB" id="1904066at2759"/>